<dbReference type="Pfam" id="PF02661">
    <property type="entry name" value="Fic"/>
    <property type="match status" value="1"/>
</dbReference>
<dbReference type="Gene3D" id="1.20.120.1870">
    <property type="entry name" value="Fic/DOC protein, Fido domain"/>
    <property type="match status" value="1"/>
</dbReference>
<feature type="domain" description="Fido" evidence="1">
    <location>
        <begin position="6"/>
        <end position="124"/>
    </location>
</feature>
<dbReference type="PANTHER" id="PTHR39426:SF1">
    <property type="entry name" value="HOMOLOGY TO DEATH-ON-CURING PROTEIN OF PHAGE P1"/>
    <property type="match status" value="1"/>
</dbReference>
<name>A0A1F4Y1A9_9BACT</name>
<dbReference type="AlphaFoldDB" id="A0A1F4Y1A9"/>
<dbReference type="GO" id="GO:0016301">
    <property type="term" value="F:kinase activity"/>
    <property type="evidence" value="ECO:0007669"/>
    <property type="project" value="InterPro"/>
</dbReference>
<proteinExistence type="predicted"/>
<reference evidence="2 3" key="1">
    <citation type="journal article" date="2016" name="Nat. Commun.">
        <title>Thousands of microbial genomes shed light on interconnected biogeochemical processes in an aquifer system.</title>
        <authorList>
            <person name="Anantharaman K."/>
            <person name="Brown C.T."/>
            <person name="Hug L.A."/>
            <person name="Sharon I."/>
            <person name="Castelle C.J."/>
            <person name="Probst A.J."/>
            <person name="Thomas B.C."/>
            <person name="Singh A."/>
            <person name="Wilkins M.J."/>
            <person name="Karaoz U."/>
            <person name="Brodie E.L."/>
            <person name="Williams K.H."/>
            <person name="Hubbard S.S."/>
            <person name="Banfield J.F."/>
        </authorList>
    </citation>
    <scope>NUCLEOTIDE SEQUENCE [LARGE SCALE GENOMIC DNA]</scope>
</reference>
<dbReference type="PANTHER" id="PTHR39426">
    <property type="entry name" value="HOMOLOGY TO DEATH-ON-CURING PROTEIN OF PHAGE P1"/>
    <property type="match status" value="1"/>
</dbReference>
<protein>
    <recommendedName>
        <fullName evidence="1">Fido domain-containing protein</fullName>
    </recommendedName>
</protein>
<dbReference type="Proteomes" id="UP000178585">
    <property type="component" value="Unassembled WGS sequence"/>
</dbReference>
<organism evidence="2 3">
    <name type="scientific">Candidatus Adlerbacteria bacterium RIFCSPLOWO2_01_FULL_54_21b</name>
    <dbReference type="NCBI Taxonomy" id="1797245"/>
    <lineage>
        <taxon>Bacteria</taxon>
        <taxon>Candidatus Adleribacteriota</taxon>
    </lineage>
</organism>
<dbReference type="InterPro" id="IPR006440">
    <property type="entry name" value="Doc"/>
</dbReference>
<dbReference type="PROSITE" id="PS51459">
    <property type="entry name" value="FIDO"/>
    <property type="match status" value="1"/>
</dbReference>
<comment type="caution">
    <text evidence="2">The sequence shown here is derived from an EMBL/GenBank/DDBJ whole genome shotgun (WGS) entry which is preliminary data.</text>
</comment>
<dbReference type="InterPro" id="IPR053737">
    <property type="entry name" value="Type_II_TA_Toxin"/>
</dbReference>
<dbReference type="NCBIfam" id="TIGR01550">
    <property type="entry name" value="DOC_P1"/>
    <property type="match status" value="1"/>
</dbReference>
<accession>A0A1F4Y1A9</accession>
<evidence type="ECO:0000259" key="1">
    <source>
        <dbReference type="PROSITE" id="PS51459"/>
    </source>
</evidence>
<dbReference type="EMBL" id="MEWZ01000001">
    <property type="protein sequence ID" value="OGC87719.1"/>
    <property type="molecule type" value="Genomic_DNA"/>
</dbReference>
<gene>
    <name evidence="2" type="ORF">A2949_00445</name>
</gene>
<dbReference type="STRING" id="1797245.A2949_00445"/>
<sequence length="129" mass="14553">METRFVTIEEALALHATVLQLTKGTLGVRDMNILLGCLERPKTILGGQEMFPTLFLKAAALTETIARNHPFTDGNKRGAHLIGRELLVLNGYELEPEIDEIEKFMLWIVTQKPPIEEIAAWLEKNSKKI</sequence>
<evidence type="ECO:0000313" key="3">
    <source>
        <dbReference type="Proteomes" id="UP000178585"/>
    </source>
</evidence>
<dbReference type="SUPFAM" id="SSF140931">
    <property type="entry name" value="Fic-like"/>
    <property type="match status" value="1"/>
</dbReference>
<evidence type="ECO:0000313" key="2">
    <source>
        <dbReference type="EMBL" id="OGC87719.1"/>
    </source>
</evidence>
<dbReference type="InterPro" id="IPR036597">
    <property type="entry name" value="Fido-like_dom_sf"/>
</dbReference>
<dbReference type="InterPro" id="IPR003812">
    <property type="entry name" value="Fido"/>
</dbReference>